<keyword evidence="1" id="KW-0862">Zinc</keyword>
<keyword evidence="7" id="KW-1185">Reference proteome</keyword>
<dbReference type="PANTHER" id="PTHR47171">
    <property type="entry name" value="FARA-RELATED"/>
    <property type="match status" value="1"/>
</dbReference>
<feature type="compositionally biased region" description="Low complexity" evidence="5">
    <location>
        <begin position="44"/>
        <end position="53"/>
    </location>
</feature>
<dbReference type="CDD" id="cd12148">
    <property type="entry name" value="fungal_TF_MHR"/>
    <property type="match status" value="1"/>
</dbReference>
<evidence type="ECO:0008006" key="8">
    <source>
        <dbReference type="Google" id="ProtNLM"/>
    </source>
</evidence>
<keyword evidence="2" id="KW-0805">Transcription regulation</keyword>
<evidence type="ECO:0000256" key="2">
    <source>
        <dbReference type="ARBA" id="ARBA00023015"/>
    </source>
</evidence>
<gene>
    <name evidence="6" type="ORF">SPI_04851</name>
</gene>
<protein>
    <recommendedName>
        <fullName evidence="8">Fungal specific transcription factor</fullName>
    </recommendedName>
</protein>
<proteinExistence type="predicted"/>
<name>A0A167UWZ3_9HYPO</name>
<dbReference type="InterPro" id="IPR052073">
    <property type="entry name" value="Amide_Lactam_Regulators"/>
</dbReference>
<accession>A0A167UWZ3</accession>
<evidence type="ECO:0000256" key="1">
    <source>
        <dbReference type="ARBA" id="ARBA00022833"/>
    </source>
</evidence>
<reference evidence="6 7" key="1">
    <citation type="journal article" date="2016" name="Genome Biol. Evol.">
        <title>Divergent and convergent evolution of fungal pathogenicity.</title>
        <authorList>
            <person name="Shang Y."/>
            <person name="Xiao G."/>
            <person name="Zheng P."/>
            <person name="Cen K."/>
            <person name="Zhan S."/>
            <person name="Wang C."/>
        </authorList>
    </citation>
    <scope>NUCLEOTIDE SEQUENCE [LARGE SCALE GENOMIC DNA]</scope>
    <source>
        <strain evidence="6 7">RCEF 264</strain>
    </source>
</reference>
<sequence length="712" mass="77672">MEIVWQATGPSARKRISQDECFPSFSSGRLAVSKAVEERRVRAAARPAAPEPESGTNTRVSSPRSDGGSSPRSDRESSPGSAHDSSPRSCRAIDYIPEVVLADLSNGPEAVPGRAERPTSGSKRSPHHRSPVQQRRQSQSDTRRAQRQLVWYYRKHRPRNAPVDLSDNHRRYLEDVGALLELPKATTDGLLSIYISLLDDLIPLLDGSGVFRGHSNGQSSVYLIRAMCLVACKTKQAAPFLRLRDDGPLLPPLEFASTLLSGLDAAIKADLEPDRITKVQILALMHLHNDGITGTRRSSSYLSQAICEAWSLSLHFNIPGNAEQQACDFLWWTLRNFDRLNKPIMAAGPFIIDDSDVGIERIAARKDHYRSQIMAIATALGDLMATATKVFKATSTATVDDLQPFPTFSEITAGANLDLFHRSHSAYLEIWYCVAAMLSCRYSGPGSTPYQRRFDAANRVLDIISDGRHESLPPLPLVPYAMSMSTTMIYRALRDNQLNVTTAYRSLSRCCDALDALSPLWTSVTGVTKLAKRLLGVLAQPETRTDQIDAHDSTAQNGGEPAAVALGETNHRPSAVAVPAQFNEEVGNMNNVMVPPSASWQPYPGAAAAAAATAATAAAGQPSDPRLDFDRQLAGEWTGNQGAYSQLDAAFHDLFDYGMPNVIRDQQAWEFLQATSDDGNPVAGDFQVPPCNSSSNVDFSYGRPLGNGYKTY</sequence>
<keyword evidence="4" id="KW-0804">Transcription</keyword>
<organism evidence="6 7">
    <name type="scientific">Niveomyces insectorum RCEF 264</name>
    <dbReference type="NCBI Taxonomy" id="1081102"/>
    <lineage>
        <taxon>Eukaryota</taxon>
        <taxon>Fungi</taxon>
        <taxon>Dikarya</taxon>
        <taxon>Ascomycota</taxon>
        <taxon>Pezizomycotina</taxon>
        <taxon>Sordariomycetes</taxon>
        <taxon>Hypocreomycetidae</taxon>
        <taxon>Hypocreales</taxon>
        <taxon>Cordycipitaceae</taxon>
        <taxon>Niveomyces</taxon>
    </lineage>
</organism>
<dbReference type="GO" id="GO:0003677">
    <property type="term" value="F:DNA binding"/>
    <property type="evidence" value="ECO:0007669"/>
    <property type="project" value="UniProtKB-KW"/>
</dbReference>
<dbReference type="STRING" id="1081102.A0A167UWZ3"/>
<comment type="caution">
    <text evidence="6">The sequence shown here is derived from an EMBL/GenBank/DDBJ whole genome shotgun (WGS) entry which is preliminary data.</text>
</comment>
<feature type="region of interest" description="Disordered" evidence="5">
    <location>
        <begin position="104"/>
        <end position="145"/>
    </location>
</feature>
<evidence type="ECO:0000256" key="3">
    <source>
        <dbReference type="ARBA" id="ARBA00023125"/>
    </source>
</evidence>
<feature type="region of interest" description="Disordered" evidence="5">
    <location>
        <begin position="32"/>
        <end position="90"/>
    </location>
</feature>
<dbReference type="Proteomes" id="UP000076874">
    <property type="component" value="Unassembled WGS sequence"/>
</dbReference>
<evidence type="ECO:0000313" key="6">
    <source>
        <dbReference type="EMBL" id="OAA61992.1"/>
    </source>
</evidence>
<feature type="compositionally biased region" description="Low complexity" evidence="5">
    <location>
        <begin position="61"/>
        <end position="71"/>
    </location>
</feature>
<evidence type="ECO:0000313" key="7">
    <source>
        <dbReference type="Proteomes" id="UP000076874"/>
    </source>
</evidence>
<evidence type="ECO:0000256" key="4">
    <source>
        <dbReference type="ARBA" id="ARBA00023163"/>
    </source>
</evidence>
<dbReference type="PANTHER" id="PTHR47171:SF6">
    <property type="entry name" value="SPECIFIC TRANSCRIPTION FACTOR, PUTATIVE (AFU_ORTHOLOGUE AFUA_2G06130)-RELATED"/>
    <property type="match status" value="1"/>
</dbReference>
<dbReference type="OrthoDB" id="10031947at2759"/>
<dbReference type="EMBL" id="AZHD01000007">
    <property type="protein sequence ID" value="OAA61992.1"/>
    <property type="molecule type" value="Genomic_DNA"/>
</dbReference>
<evidence type="ECO:0000256" key="5">
    <source>
        <dbReference type="SAM" id="MobiDB-lite"/>
    </source>
</evidence>
<keyword evidence="3" id="KW-0238">DNA-binding</keyword>
<dbReference type="AlphaFoldDB" id="A0A167UWZ3"/>